<dbReference type="SUPFAM" id="SSF56784">
    <property type="entry name" value="HAD-like"/>
    <property type="match status" value="1"/>
</dbReference>
<dbReference type="InterPro" id="IPR023214">
    <property type="entry name" value="HAD_sf"/>
</dbReference>
<dbReference type="InterPro" id="IPR036412">
    <property type="entry name" value="HAD-like_sf"/>
</dbReference>
<organism evidence="2">
    <name type="scientific">Proteus mirabilis</name>
    <dbReference type="NCBI Taxonomy" id="584"/>
    <lineage>
        <taxon>Bacteria</taxon>
        <taxon>Pseudomonadati</taxon>
        <taxon>Pseudomonadota</taxon>
        <taxon>Gammaproteobacteria</taxon>
        <taxon>Enterobacterales</taxon>
        <taxon>Morganellaceae</taxon>
        <taxon>Proteus</taxon>
    </lineage>
</organism>
<evidence type="ECO:0000256" key="1">
    <source>
        <dbReference type="ARBA" id="ARBA00022723"/>
    </source>
</evidence>
<protein>
    <recommendedName>
        <fullName evidence="3">Haloacid dehalogenase-like hydrolase</fullName>
    </recommendedName>
</protein>
<proteinExistence type="predicted"/>
<dbReference type="EMBL" id="KY710690">
    <property type="protein sequence ID" value="AXY99399.1"/>
    <property type="molecule type" value="Genomic_DNA"/>
</dbReference>
<dbReference type="AlphaFoldDB" id="A0A385JM41"/>
<dbReference type="RefSeq" id="WP_196577516.1">
    <property type="nucleotide sequence ID" value="NZ_JBPQOM010000007.1"/>
</dbReference>
<evidence type="ECO:0000313" key="2">
    <source>
        <dbReference type="EMBL" id="AXY99399.1"/>
    </source>
</evidence>
<reference evidence="2" key="1">
    <citation type="journal article" date="2017" name="PLoS ONE">
        <title>Genetic diversity of the O antigens of Proteus species and the development of a suspension array for molecular serotyping.</title>
        <authorList>
            <person name="Yu X."/>
            <person name="Torzewska A."/>
            <person name="Zhang X."/>
            <person name="Yin Z."/>
            <person name="Drzewiecka D."/>
            <person name="Cao H."/>
            <person name="Liu B."/>
            <person name="Knirel Y.A."/>
            <person name="Rozalski A."/>
            <person name="Wang L."/>
        </authorList>
    </citation>
    <scope>NUCLEOTIDE SEQUENCE</scope>
    <source>
        <strain evidence="2">PrK 18/57</strain>
    </source>
</reference>
<dbReference type="Gene3D" id="3.40.50.1000">
    <property type="entry name" value="HAD superfamily/HAD-like"/>
    <property type="match status" value="1"/>
</dbReference>
<keyword evidence="1" id="KW-0479">Metal-binding</keyword>
<name>A0A385JM41_PROMI</name>
<dbReference type="Pfam" id="PF12710">
    <property type="entry name" value="HAD"/>
    <property type="match status" value="1"/>
</dbReference>
<dbReference type="GO" id="GO:0046872">
    <property type="term" value="F:metal ion binding"/>
    <property type="evidence" value="ECO:0007669"/>
    <property type="project" value="UniProtKB-KW"/>
</dbReference>
<accession>A0A385JM41</accession>
<sequence>MKKILLLDICGTITSKNTTIDFINYIGFKPSHIKLLIGKIMWKFFHNDILRRWYLLELKGIDKKELQTLAEKYIAQLKFDKEILKYISYLQENGYDIYIISATLDCIANEISKIVNSKRIYSSELSFKNNVCCGSLKKDLLDKKLIELYKDNIFYNNITLTISDNEGDLDVMKHSNYSIAVVRNKKKQSFWKKKNILSLRRY</sequence>
<evidence type="ECO:0008006" key="3">
    <source>
        <dbReference type="Google" id="ProtNLM"/>
    </source>
</evidence>